<dbReference type="PANTHER" id="PTHR43303">
    <property type="entry name" value="NADPH DEHYDROGENASE C23G7.10C-RELATED"/>
    <property type="match status" value="1"/>
</dbReference>
<dbReference type="NCBIfam" id="NF006101">
    <property type="entry name" value="PRK08255.1"/>
    <property type="match status" value="1"/>
</dbReference>
<name>A0ABP9HKC9_9ACTN</name>
<dbReference type="Pfam" id="PF01494">
    <property type="entry name" value="FAD_binding_3"/>
    <property type="match status" value="1"/>
</dbReference>
<evidence type="ECO:0000256" key="1">
    <source>
        <dbReference type="SAM" id="MobiDB-lite"/>
    </source>
</evidence>
<feature type="region of interest" description="Disordered" evidence="1">
    <location>
        <begin position="737"/>
        <end position="789"/>
    </location>
</feature>
<reference evidence="5" key="1">
    <citation type="journal article" date="2019" name="Int. J. Syst. Evol. Microbiol.">
        <title>The Global Catalogue of Microorganisms (GCM) 10K type strain sequencing project: providing services to taxonomists for standard genome sequencing and annotation.</title>
        <authorList>
            <consortium name="The Broad Institute Genomics Platform"/>
            <consortium name="The Broad Institute Genome Sequencing Center for Infectious Disease"/>
            <person name="Wu L."/>
            <person name="Ma J."/>
        </authorList>
    </citation>
    <scope>NUCLEOTIDE SEQUENCE [LARGE SCALE GENOMIC DNA]</scope>
    <source>
        <strain evidence="5">JCM 17986</strain>
    </source>
</reference>
<evidence type="ECO:0000313" key="5">
    <source>
        <dbReference type="Proteomes" id="UP001500466"/>
    </source>
</evidence>
<dbReference type="InterPro" id="IPR001155">
    <property type="entry name" value="OxRdtase_FMN_N"/>
</dbReference>
<evidence type="ECO:0000313" key="4">
    <source>
        <dbReference type="EMBL" id="GAA4972588.1"/>
    </source>
</evidence>
<evidence type="ECO:0000259" key="3">
    <source>
        <dbReference type="Pfam" id="PF01494"/>
    </source>
</evidence>
<protein>
    <submittedName>
        <fullName evidence="4">Bifunctional salicylyl-CoA 5-hydroxylase/oxidoreductase</fullName>
    </submittedName>
</protein>
<evidence type="ECO:0000259" key="2">
    <source>
        <dbReference type="Pfam" id="PF00724"/>
    </source>
</evidence>
<dbReference type="PANTHER" id="PTHR43303:SF3">
    <property type="entry name" value="BLR3436 PROTEIN"/>
    <property type="match status" value="1"/>
</dbReference>
<dbReference type="SUPFAM" id="SSF51905">
    <property type="entry name" value="FAD/NAD(P)-binding domain"/>
    <property type="match status" value="1"/>
</dbReference>
<comment type="caution">
    <text evidence="4">The sequence shown here is derived from an EMBL/GenBank/DDBJ whole genome shotgun (WGS) entry which is preliminary data.</text>
</comment>
<accession>A0ABP9HKC9</accession>
<gene>
    <name evidence="4" type="ORF">GCM10023205_43510</name>
</gene>
<proteinExistence type="predicted"/>
<sequence length="789" mass="85163">MRVAVIGGGPGGLYFAVLAKQLSPDWDITVWERNAPDDTFGFGVVFSDETLDGIADADPRVHTAMSAEFARWTDIDIRYGGRTLTSGGHGFAALGRKRLLRILRERCAELGVDVRYRTPAPPVDELSAAYDLVVAADGVRSAARERYADVFRPDLDERNCRYMWLGTDKVFEAFTFIVTEGDFGVLQVHAYPFDATRSTFIVEMAEDSWHRAGFADLAARDLPVGQSDTASIDRCADILAEHLDGHRLLPNNSRWIRFTTVRNATWRHGNVVLLGDAAHTAHFSIGSGTKLAMEDALALAACLHEHADTDTALAAYEAERRPVVESTQRAAQASLEWFENIDRYTGRPAEQFAFNLLTRSRRVTYDNLRARDAGFVGAVDRWFGGRTDGSTPPMFRPFRLGGITLSNRVVVPPLATYSAARGVPGTFEAAHLGTLAFGGAGLVVAGMTAVTPEGRATPQCPGLWNDEQEAAWRRIVDTATAQTDAVLGIQLTHAGRRAARTVPGPDGTSSALRDLGGPTVAASPLAWDDTSSTPAEATRADLDRIRDAFSSAAHRADRVGFDVLELQFGHGHFVSGFLSPLTNRRTDEYGGSLPHRLRYPLEVLHAVRAVWPADKALVVRISACDWADGGTTEADAVEICRALAAAGADAVDVSTGEVVAGERPAYGRSYQTPFADLIRNACGIPTIAVGAISTYDDVNSILLAGRADLCAVGRAHMYDPLWTLHAAAEQGYAGPGAAWPEPWRPGSRKPPGARTDRVPPRLHLLRDAAEDVPARWTPQPPVLSAASGG</sequence>
<feature type="domain" description="FAD-binding" evidence="3">
    <location>
        <begin position="124"/>
        <end position="328"/>
    </location>
</feature>
<dbReference type="InterPro" id="IPR036188">
    <property type="entry name" value="FAD/NAD-bd_sf"/>
</dbReference>
<dbReference type="EMBL" id="BAABHS010000015">
    <property type="protein sequence ID" value="GAA4972588.1"/>
    <property type="molecule type" value="Genomic_DNA"/>
</dbReference>
<dbReference type="RefSeq" id="WP_345677268.1">
    <property type="nucleotide sequence ID" value="NZ_BAABHS010000015.1"/>
</dbReference>
<dbReference type="InterPro" id="IPR002938">
    <property type="entry name" value="FAD-bd"/>
</dbReference>
<dbReference type="InterPro" id="IPR044152">
    <property type="entry name" value="YqjM-like"/>
</dbReference>
<dbReference type="SUPFAM" id="SSF51395">
    <property type="entry name" value="FMN-linked oxidoreductases"/>
    <property type="match status" value="1"/>
</dbReference>
<dbReference type="Gene3D" id="3.50.50.60">
    <property type="entry name" value="FAD/NAD(P)-binding domain"/>
    <property type="match status" value="1"/>
</dbReference>
<dbReference type="Gene3D" id="3.20.20.70">
    <property type="entry name" value="Aldolase class I"/>
    <property type="match status" value="1"/>
</dbReference>
<dbReference type="PRINTS" id="PR00420">
    <property type="entry name" value="RNGMNOXGNASE"/>
</dbReference>
<dbReference type="InterPro" id="IPR013785">
    <property type="entry name" value="Aldolase_TIM"/>
</dbReference>
<dbReference type="Gene3D" id="3.30.9.20">
    <property type="match status" value="1"/>
</dbReference>
<dbReference type="Pfam" id="PF00724">
    <property type="entry name" value="Oxidored_FMN"/>
    <property type="match status" value="1"/>
</dbReference>
<organism evidence="4 5">
    <name type="scientific">Yinghuangia aomiensis</name>
    <dbReference type="NCBI Taxonomy" id="676205"/>
    <lineage>
        <taxon>Bacteria</taxon>
        <taxon>Bacillati</taxon>
        <taxon>Actinomycetota</taxon>
        <taxon>Actinomycetes</taxon>
        <taxon>Kitasatosporales</taxon>
        <taxon>Streptomycetaceae</taxon>
        <taxon>Yinghuangia</taxon>
    </lineage>
</organism>
<feature type="compositionally biased region" description="Basic and acidic residues" evidence="1">
    <location>
        <begin position="754"/>
        <end position="773"/>
    </location>
</feature>
<feature type="domain" description="NADH:flavin oxidoreductase/NADH oxidase N-terminal" evidence="2">
    <location>
        <begin position="394"/>
        <end position="726"/>
    </location>
</feature>
<dbReference type="Proteomes" id="UP001500466">
    <property type="component" value="Unassembled WGS sequence"/>
</dbReference>
<keyword evidence="5" id="KW-1185">Reference proteome</keyword>